<dbReference type="InterPro" id="IPR050923">
    <property type="entry name" value="Cell_Proc_Reg/RNA_Proc"/>
</dbReference>
<dbReference type="Gene3D" id="2.60.200.20">
    <property type="match status" value="1"/>
</dbReference>
<dbReference type="SUPFAM" id="SSF49879">
    <property type="entry name" value="SMAD/FHA domain"/>
    <property type="match status" value="1"/>
</dbReference>
<dbReference type="InterPro" id="IPR000253">
    <property type="entry name" value="FHA_dom"/>
</dbReference>
<dbReference type="AlphaFoldDB" id="A0A0F9RLT6"/>
<evidence type="ECO:0000256" key="1">
    <source>
        <dbReference type="SAM" id="Phobius"/>
    </source>
</evidence>
<gene>
    <name evidence="3" type="ORF">LCGC14_0879710</name>
</gene>
<dbReference type="EMBL" id="LAZR01002759">
    <property type="protein sequence ID" value="KKN25941.1"/>
    <property type="molecule type" value="Genomic_DNA"/>
</dbReference>
<dbReference type="SMART" id="SM00240">
    <property type="entry name" value="FHA"/>
    <property type="match status" value="1"/>
</dbReference>
<organism evidence="3">
    <name type="scientific">marine sediment metagenome</name>
    <dbReference type="NCBI Taxonomy" id="412755"/>
    <lineage>
        <taxon>unclassified sequences</taxon>
        <taxon>metagenomes</taxon>
        <taxon>ecological metagenomes</taxon>
    </lineage>
</organism>
<dbReference type="InterPro" id="IPR008984">
    <property type="entry name" value="SMAD_FHA_dom_sf"/>
</dbReference>
<name>A0A0F9RLT6_9ZZZZ</name>
<proteinExistence type="predicted"/>
<dbReference type="CDD" id="cd00060">
    <property type="entry name" value="FHA"/>
    <property type="match status" value="1"/>
</dbReference>
<keyword evidence="1" id="KW-0812">Transmembrane</keyword>
<feature type="transmembrane region" description="Helical" evidence="1">
    <location>
        <begin position="6"/>
        <end position="25"/>
    </location>
</feature>
<sequence>MINLVLFSLKFVFLGLLYLFIFLLVRSIMNDTKLAAADVIDEPKPAKLVLNFGDKNSKTFNLTDKVIIGRSEGADIQLEDSFASSSHAKLQKQGATYVVQDLKSTNGTLLNGNKIKKETLNSGDEIKIGKNKFKFLQ</sequence>
<evidence type="ECO:0000313" key="3">
    <source>
        <dbReference type="EMBL" id="KKN25941.1"/>
    </source>
</evidence>
<feature type="domain" description="FHA" evidence="2">
    <location>
        <begin position="66"/>
        <end position="115"/>
    </location>
</feature>
<evidence type="ECO:0000259" key="2">
    <source>
        <dbReference type="PROSITE" id="PS50006"/>
    </source>
</evidence>
<accession>A0A0F9RLT6</accession>
<keyword evidence="1" id="KW-1133">Transmembrane helix</keyword>
<comment type="caution">
    <text evidence="3">The sequence shown here is derived from an EMBL/GenBank/DDBJ whole genome shotgun (WGS) entry which is preliminary data.</text>
</comment>
<reference evidence="3" key="1">
    <citation type="journal article" date="2015" name="Nature">
        <title>Complex archaea that bridge the gap between prokaryotes and eukaryotes.</title>
        <authorList>
            <person name="Spang A."/>
            <person name="Saw J.H."/>
            <person name="Jorgensen S.L."/>
            <person name="Zaremba-Niedzwiedzka K."/>
            <person name="Martijn J."/>
            <person name="Lind A.E."/>
            <person name="van Eijk R."/>
            <person name="Schleper C."/>
            <person name="Guy L."/>
            <person name="Ettema T.J."/>
        </authorList>
    </citation>
    <scope>NUCLEOTIDE SEQUENCE</scope>
</reference>
<dbReference type="PANTHER" id="PTHR23308">
    <property type="entry name" value="NUCLEAR INHIBITOR OF PROTEIN PHOSPHATASE-1"/>
    <property type="match status" value="1"/>
</dbReference>
<dbReference type="Pfam" id="PF00498">
    <property type="entry name" value="FHA"/>
    <property type="match status" value="1"/>
</dbReference>
<protein>
    <recommendedName>
        <fullName evidence="2">FHA domain-containing protein</fullName>
    </recommendedName>
</protein>
<dbReference type="PROSITE" id="PS50006">
    <property type="entry name" value="FHA_DOMAIN"/>
    <property type="match status" value="1"/>
</dbReference>
<keyword evidence="1" id="KW-0472">Membrane</keyword>